<evidence type="ECO:0000256" key="5">
    <source>
        <dbReference type="ARBA" id="ARBA00022723"/>
    </source>
</evidence>
<dbReference type="GeneTree" id="ENSGT00940000158766"/>
<dbReference type="InParanoid" id="M3XI61"/>
<dbReference type="AlphaFoldDB" id="M3XI61"/>
<dbReference type="PANTHER" id="PTHR23240:SF6">
    <property type="entry name" value="DNA CROSS-LINK REPAIR 1A PROTEIN"/>
    <property type="match status" value="1"/>
</dbReference>
<feature type="region of interest" description="Disordered" evidence="14">
    <location>
        <begin position="244"/>
        <end position="342"/>
    </location>
</feature>
<feature type="compositionally biased region" description="Basic residues" evidence="14">
    <location>
        <begin position="54"/>
        <end position="72"/>
    </location>
</feature>
<dbReference type="InterPro" id="IPR036866">
    <property type="entry name" value="RibonucZ/Hydroxyglut_hydro"/>
</dbReference>
<comment type="catalytic activity">
    <reaction evidence="1">
        <text>a beta-lactam + H2O = a substituted beta-amino acid</text>
        <dbReference type="Rhea" id="RHEA:20401"/>
        <dbReference type="ChEBI" id="CHEBI:15377"/>
        <dbReference type="ChEBI" id="CHEBI:35627"/>
        <dbReference type="ChEBI" id="CHEBI:140347"/>
        <dbReference type="EC" id="3.5.2.6"/>
    </reaction>
</comment>
<name>M3XI61_LATCH</name>
<evidence type="ECO:0000313" key="17">
    <source>
        <dbReference type="Proteomes" id="UP000008672"/>
    </source>
</evidence>
<dbReference type="Ensembl" id="ENSLACT00000025880.1">
    <property type="protein sequence ID" value="ENSLACP00000022417.1"/>
    <property type="gene ID" value="ENSLACG00000006897.2"/>
</dbReference>
<dbReference type="GO" id="GO:0005634">
    <property type="term" value="C:nucleus"/>
    <property type="evidence" value="ECO:0007669"/>
    <property type="project" value="UniProtKB-SubCell"/>
</dbReference>
<dbReference type="GO" id="GO:0036297">
    <property type="term" value="P:interstrand cross-link repair"/>
    <property type="evidence" value="ECO:0007669"/>
    <property type="project" value="TreeGrafter"/>
</dbReference>
<dbReference type="GO" id="GO:0035312">
    <property type="term" value="F:5'-3' DNA exonuclease activity"/>
    <property type="evidence" value="ECO:0007669"/>
    <property type="project" value="TreeGrafter"/>
</dbReference>
<dbReference type="EMBL" id="AFYH01135358">
    <property type="status" value="NOT_ANNOTATED_CDS"/>
    <property type="molecule type" value="Genomic_DNA"/>
</dbReference>
<evidence type="ECO:0000256" key="13">
    <source>
        <dbReference type="PROSITE-ProRule" id="PRU01256"/>
    </source>
</evidence>
<keyword evidence="6 13" id="KW-0227">DNA damage</keyword>
<proteinExistence type="inferred from homology"/>
<evidence type="ECO:0000256" key="14">
    <source>
        <dbReference type="SAM" id="MobiDB-lite"/>
    </source>
</evidence>
<feature type="region of interest" description="Disordered" evidence="14">
    <location>
        <begin position="1"/>
        <end position="116"/>
    </location>
</feature>
<dbReference type="InterPro" id="IPR006642">
    <property type="entry name" value="Rad18_UBZ4"/>
</dbReference>
<feature type="compositionally biased region" description="Basic residues" evidence="14">
    <location>
        <begin position="612"/>
        <end position="621"/>
    </location>
</feature>
<evidence type="ECO:0000256" key="4">
    <source>
        <dbReference type="ARBA" id="ARBA00012865"/>
    </source>
</evidence>
<dbReference type="Gene3D" id="3.60.15.10">
    <property type="entry name" value="Ribonuclease Z/Hydroxyacylglutathione hydrolase-like"/>
    <property type="match status" value="1"/>
</dbReference>
<keyword evidence="9 13" id="KW-0234">DNA repair</keyword>
<evidence type="ECO:0000256" key="7">
    <source>
        <dbReference type="ARBA" id="ARBA00022771"/>
    </source>
</evidence>
<evidence type="ECO:0000313" key="16">
    <source>
        <dbReference type="Ensembl" id="ENSLACP00000022417.1"/>
    </source>
</evidence>
<evidence type="ECO:0000256" key="3">
    <source>
        <dbReference type="ARBA" id="ARBA00010304"/>
    </source>
</evidence>
<reference evidence="17" key="1">
    <citation type="submission" date="2011-08" db="EMBL/GenBank/DDBJ databases">
        <title>The draft genome of Latimeria chalumnae.</title>
        <authorList>
            <person name="Di Palma F."/>
            <person name="Alfoldi J."/>
            <person name="Johnson J."/>
            <person name="Berlin A."/>
            <person name="Gnerre S."/>
            <person name="Jaffe D."/>
            <person name="MacCallum I."/>
            <person name="Young S."/>
            <person name="Walker B.J."/>
            <person name="Lander E."/>
            <person name="Lindblad-Toh K."/>
        </authorList>
    </citation>
    <scope>NUCLEOTIDE SEQUENCE [LARGE SCALE GENOMIC DNA]</scope>
    <source>
        <strain evidence="17">Wild caught</strain>
    </source>
</reference>
<dbReference type="GO" id="GO:0006303">
    <property type="term" value="P:double-strand break repair via nonhomologous end joining"/>
    <property type="evidence" value="ECO:0007669"/>
    <property type="project" value="TreeGrafter"/>
</dbReference>
<dbReference type="Gene3D" id="3.40.50.12650">
    <property type="match status" value="1"/>
</dbReference>
<feature type="compositionally biased region" description="Polar residues" evidence="14">
    <location>
        <begin position="95"/>
        <end position="110"/>
    </location>
</feature>
<keyword evidence="7 13" id="KW-0863">Zinc-finger</keyword>
<reference evidence="16" key="3">
    <citation type="submission" date="2025-09" db="UniProtKB">
        <authorList>
            <consortium name="Ensembl"/>
        </authorList>
    </citation>
    <scope>IDENTIFICATION</scope>
</reference>
<evidence type="ECO:0000256" key="9">
    <source>
        <dbReference type="ARBA" id="ARBA00023204"/>
    </source>
</evidence>
<dbReference type="KEGG" id="lcm:102359068"/>
<evidence type="ECO:0000256" key="8">
    <source>
        <dbReference type="ARBA" id="ARBA00022833"/>
    </source>
</evidence>
<dbReference type="Pfam" id="PF07522">
    <property type="entry name" value="DRMBL"/>
    <property type="match status" value="1"/>
</dbReference>
<dbReference type="EC" id="3.5.2.6" evidence="4"/>
<dbReference type="OMA" id="FRFPIYC"/>
<evidence type="ECO:0000256" key="12">
    <source>
        <dbReference type="ARBA" id="ARBA00078423"/>
    </source>
</evidence>
<feature type="region of interest" description="Disordered" evidence="14">
    <location>
        <begin position="536"/>
        <end position="567"/>
    </location>
</feature>
<dbReference type="CTD" id="9937"/>
<dbReference type="Bgee" id="ENSLACG00000006897">
    <property type="expression patterns" value="Expressed in chordate pharynx"/>
</dbReference>
<dbReference type="PROSITE" id="PS51908">
    <property type="entry name" value="ZF_UBZ4"/>
    <property type="match status" value="1"/>
</dbReference>
<accession>M3XI61</accession>
<keyword evidence="5" id="KW-0479">Metal-binding</keyword>
<dbReference type="Proteomes" id="UP000008672">
    <property type="component" value="Unassembled WGS sequence"/>
</dbReference>
<dbReference type="FunFam" id="3.40.50.12650:FF:000001">
    <property type="entry name" value="DNA cross-link repair 1A"/>
    <property type="match status" value="1"/>
</dbReference>
<comment type="subcellular location">
    <subcellularLocation>
        <location evidence="2">Nucleus</location>
    </subcellularLocation>
</comment>
<dbReference type="PANTHER" id="PTHR23240">
    <property type="entry name" value="DNA CROSS-LINK REPAIR PROTEIN PSO2/SNM1-RELATED"/>
    <property type="match status" value="1"/>
</dbReference>
<protein>
    <recommendedName>
        <fullName evidence="11">DNA cross-link repair 1A protein</fullName>
        <ecNumber evidence="4">3.5.2.6</ecNumber>
    </recommendedName>
    <alternativeName>
        <fullName evidence="12">SNM1 homolog A</fullName>
    </alternativeName>
</protein>
<evidence type="ECO:0000256" key="11">
    <source>
        <dbReference type="ARBA" id="ARBA00069609"/>
    </source>
</evidence>
<dbReference type="RefSeq" id="XP_006002870.1">
    <property type="nucleotide sequence ID" value="XM_006002808.2"/>
</dbReference>
<keyword evidence="10" id="KW-0539">Nucleus</keyword>
<dbReference type="GeneID" id="102359068"/>
<dbReference type="FunCoup" id="M3XI61">
    <property type="interactions" value="1374"/>
</dbReference>
<dbReference type="SUPFAM" id="SSF56281">
    <property type="entry name" value="Metallo-hydrolase/oxidoreductase"/>
    <property type="match status" value="1"/>
</dbReference>
<keyword evidence="8" id="KW-0862">Zinc</keyword>
<feature type="domain" description="UBZ4-type" evidence="15">
    <location>
        <begin position="122"/>
        <end position="152"/>
    </location>
</feature>
<evidence type="ECO:0000256" key="6">
    <source>
        <dbReference type="ARBA" id="ARBA00022763"/>
    </source>
</evidence>
<dbReference type="GO" id="GO:0003684">
    <property type="term" value="F:damaged DNA binding"/>
    <property type="evidence" value="ECO:0007669"/>
    <property type="project" value="TreeGrafter"/>
</dbReference>
<dbReference type="eggNOG" id="KOG1361">
    <property type="taxonomic scope" value="Eukaryota"/>
</dbReference>
<feature type="compositionally biased region" description="Basic and acidic residues" evidence="14">
    <location>
        <begin position="11"/>
        <end position="26"/>
    </location>
</feature>
<feature type="compositionally biased region" description="Low complexity" evidence="14">
    <location>
        <begin position="547"/>
        <end position="567"/>
    </location>
</feature>
<feature type="compositionally biased region" description="Polar residues" evidence="14">
    <location>
        <begin position="589"/>
        <end position="599"/>
    </location>
</feature>
<evidence type="ECO:0000259" key="15">
    <source>
        <dbReference type="PROSITE" id="PS51908"/>
    </source>
</evidence>
<comment type="similarity">
    <text evidence="3">Belongs to the DNA repair metallo-beta-lactamase (DRMBL) family.</text>
</comment>
<dbReference type="GO" id="GO:0008270">
    <property type="term" value="F:zinc ion binding"/>
    <property type="evidence" value="ECO:0007669"/>
    <property type="project" value="UniProtKB-KW"/>
</dbReference>
<feature type="region of interest" description="Disordered" evidence="14">
    <location>
        <begin position="404"/>
        <end position="427"/>
    </location>
</feature>
<dbReference type="FunFam" id="3.60.15.10:FF:000010">
    <property type="entry name" value="DNA cross-link repair 1A"/>
    <property type="match status" value="1"/>
</dbReference>
<evidence type="ECO:0000256" key="2">
    <source>
        <dbReference type="ARBA" id="ARBA00004123"/>
    </source>
</evidence>
<dbReference type="GO" id="GO:0008800">
    <property type="term" value="F:beta-lactamase activity"/>
    <property type="evidence" value="ECO:0007669"/>
    <property type="project" value="UniProtKB-EC"/>
</dbReference>
<organism evidence="16 17">
    <name type="scientific">Latimeria chalumnae</name>
    <name type="common">Coelacanth</name>
    <dbReference type="NCBI Taxonomy" id="7897"/>
    <lineage>
        <taxon>Eukaryota</taxon>
        <taxon>Metazoa</taxon>
        <taxon>Chordata</taxon>
        <taxon>Craniata</taxon>
        <taxon>Vertebrata</taxon>
        <taxon>Euteleostomi</taxon>
        <taxon>Coelacanthiformes</taxon>
        <taxon>Coelacanthidae</taxon>
        <taxon>Latimeria</taxon>
    </lineage>
</organism>
<evidence type="ECO:0000256" key="10">
    <source>
        <dbReference type="ARBA" id="ARBA00023242"/>
    </source>
</evidence>
<reference evidence="16" key="2">
    <citation type="submission" date="2025-08" db="UniProtKB">
        <authorList>
            <consortium name="Ensembl"/>
        </authorList>
    </citation>
    <scope>IDENTIFICATION</scope>
</reference>
<feature type="compositionally biased region" description="Acidic residues" evidence="14">
    <location>
        <begin position="1"/>
        <end position="10"/>
    </location>
</feature>
<gene>
    <name evidence="16" type="primary">DCLRE1A</name>
</gene>
<dbReference type="InterPro" id="IPR011084">
    <property type="entry name" value="DRMBL"/>
</dbReference>
<dbReference type="OrthoDB" id="262529at2759"/>
<dbReference type="EMBL" id="AFYH01135357">
    <property type="status" value="NOT_ANNOTATED_CDS"/>
    <property type="molecule type" value="Genomic_DNA"/>
</dbReference>
<feature type="region of interest" description="Disordered" evidence="14">
    <location>
        <begin position="586"/>
        <end position="624"/>
    </location>
</feature>
<sequence length="1028" mass="114620">MSEDILEDDIWEYKSIRKPKLSDPRHNSKTTKKREDKGKYETSTPSKTGEKALSKKHKSSQIAKKNVKHKQKSSSEDPESDQNDNQVEGIIPQLPSISSTPVKQNGSGQCKSEEMPKVQPTDGYCPSCQMPFSLLLIQTPRWHVAECLASSGCSSKECPKGIECKSTVPSHYKHYTHFLLAEIRARGEHINYLTENLKDAQESLASASNFYASTENEQTIPQKHKDTLNQRIIIKVKPNALTLLNSDTNRKSTKSKSPGASQKRTSSFYQLDTKGSPQGKNDQPKAPESEESSLYRTKEKDPENFSDGLEAPVIPEFDSSDGEISYSPACSDDEIQSGKKETPNLFYNREYDSENSEHKGYFWNGIKGLDTAKQEATRSQHQDKESGKNDIFEHLTNKLAEKPANKAHQIKQRGTTTSVSPAKKLNDRNKPDWVEWVSPGFSQVKQEPVASGASIDTSQFVANNVITQTLQVKQELGESFQSPQSVVLEELRSYLVNKAKASSSNTSTATTNEISCAHNLKVSASASVKLKSPSLETVTLPNRAPHSSTMTSKSLSSNSSAKSQLASAKGLKQMDIGVFFGFKPKTNEKQQASGPSEKQQAVVKDSPTTVTHGRKKTWQNKRKAEGSIGDFEEVAKSNGIKGDLLDNRYQRTRKRFRGKSTTDTENGMECGTEGKVKKQCPFYKKIPGTAFVVDAFQYGAIEGCTAYFLTHFHSDHYVGLTRSFKYPIYCSCITGNLVKSKLQVEDQYIKKLPMNTACIVDGIKVILLDANHCPGAAMLLFHLPNGTTVLHTGDFRADPSMECYPALIGQKIHTLYLDTTYCSPEYTFPTQEEAITFASSVAFETVTLNPRTLVVCGTYSVGKEKVFLAIADVLGCKVSMSREKYNTMQCLESKSIKSLITVDWDSTQLHVLSMMQVNFKGLNMHLNKFSGKYDQVLAFRPTGWTYSGQCDSVADTKPQTRGNITIYGIPYSEHSSYLEMKHFVQWVRPNKIIPTVNVGKWQARKAMEKLFSEWMSEGTQKKIGYKQN</sequence>
<feature type="compositionally biased region" description="Polar residues" evidence="14">
    <location>
        <begin position="255"/>
        <end position="281"/>
    </location>
</feature>
<evidence type="ECO:0000256" key="1">
    <source>
        <dbReference type="ARBA" id="ARBA00001526"/>
    </source>
</evidence>
<dbReference type="STRING" id="7897.ENSLACP00000022417"/>
<keyword evidence="17" id="KW-1185">Reference proteome</keyword>